<dbReference type="PIR" id="B97097">
    <property type="entry name" value="B97097"/>
</dbReference>
<accession>Q97IP2</accession>
<dbReference type="SMART" id="SM01126">
    <property type="entry name" value="DDE_Tnp_IS1595"/>
    <property type="match status" value="1"/>
</dbReference>
<dbReference type="KEGG" id="cac:CA_C1598"/>
<sequence length="127" mass="14948">MPRKARKRGEKAKKRGISNEQVCVATAIDRAGNIIAELICKGRMSHKDLERLYKERIGDKSILCTDSHKSYIQFANDLSLEHQRIKRGHYKEGIYHIQHILLLKLKIIKQGNLFMYKFHSFYIFFVL</sequence>
<dbReference type="eggNOG" id="COG3677">
    <property type="taxonomic scope" value="Bacteria"/>
</dbReference>
<reference evidence="2 3" key="1">
    <citation type="journal article" date="2001" name="J. Bacteriol.">
        <title>Genome sequence and comparative analysis of the solvent-producing bacterium Clostridium acetobutylicum.</title>
        <authorList>
            <person name="Nolling J."/>
            <person name="Breton G."/>
            <person name="Omelchenko M.V."/>
            <person name="Makarova K.S."/>
            <person name="Zeng Q."/>
            <person name="Gibson R."/>
            <person name="Lee H.M."/>
            <person name="Dubois J."/>
            <person name="Qiu D."/>
            <person name="Hitti J."/>
            <person name="Wolf Y.I."/>
            <person name="Tatusov R.L."/>
            <person name="Sabathe F."/>
            <person name="Doucette-Stamm L."/>
            <person name="Soucaille P."/>
            <person name="Daly M.J."/>
            <person name="Bennett G.N."/>
            <person name="Koonin E.V."/>
            <person name="Smith D.R."/>
        </authorList>
    </citation>
    <scope>NUCLEOTIDE SEQUENCE [LARGE SCALE GENOMIC DNA]</scope>
    <source>
        <strain evidence="3">ATCC 824 / DSM 792 / JCM 1419 / LMG 5710 / VKM B-1787</strain>
    </source>
</reference>
<evidence type="ECO:0000313" key="2">
    <source>
        <dbReference type="EMBL" id="AAK79565.1"/>
    </source>
</evidence>
<evidence type="ECO:0000259" key="1">
    <source>
        <dbReference type="SMART" id="SM01126"/>
    </source>
</evidence>
<gene>
    <name evidence="2" type="ordered locus">CA_C1598</name>
</gene>
<dbReference type="NCBIfam" id="NF033547">
    <property type="entry name" value="transpos_IS1595"/>
    <property type="match status" value="1"/>
</dbReference>
<evidence type="ECO:0000313" key="3">
    <source>
        <dbReference type="Proteomes" id="UP000000814"/>
    </source>
</evidence>
<name>Q97IP2_CLOAB</name>
<feature type="domain" description="ISXO2-like transposase" evidence="1">
    <location>
        <begin position="3"/>
        <end position="119"/>
    </location>
</feature>
<dbReference type="STRING" id="272562.CA_C1598"/>
<dbReference type="InterPro" id="IPR024445">
    <property type="entry name" value="Tnp_ISXO2-like"/>
</dbReference>
<organism evidence="2 3">
    <name type="scientific">Clostridium acetobutylicum (strain ATCC 824 / DSM 792 / JCM 1419 / IAM 19013 / LMG 5710 / NBRC 13948 / NRRL B-527 / VKM B-1787 / 2291 / W)</name>
    <dbReference type="NCBI Taxonomy" id="272562"/>
    <lineage>
        <taxon>Bacteria</taxon>
        <taxon>Bacillati</taxon>
        <taxon>Bacillota</taxon>
        <taxon>Clostridia</taxon>
        <taxon>Eubacteriales</taxon>
        <taxon>Clostridiaceae</taxon>
        <taxon>Clostridium</taxon>
    </lineage>
</organism>
<keyword evidence="3" id="KW-1185">Reference proteome</keyword>
<dbReference type="Proteomes" id="UP000000814">
    <property type="component" value="Chromosome"/>
</dbReference>
<dbReference type="AlphaFoldDB" id="Q97IP2"/>
<protein>
    <recommendedName>
        <fullName evidence="1">ISXO2-like transposase domain-containing protein</fullName>
    </recommendedName>
</protein>
<dbReference type="EMBL" id="AE001437">
    <property type="protein sequence ID" value="AAK79565.1"/>
    <property type="molecule type" value="Genomic_DNA"/>
</dbReference>
<proteinExistence type="predicted"/>
<dbReference type="HOGENOM" id="CLU_048546_1_1_9"/>